<reference evidence="2" key="1">
    <citation type="submission" date="2023-06" db="EMBL/GenBank/DDBJ databases">
        <authorList>
            <consortium name="Lawrence Berkeley National Laboratory"/>
            <person name="Ahrendt S."/>
            <person name="Sahu N."/>
            <person name="Indic B."/>
            <person name="Wong-Bajracharya J."/>
            <person name="Merenyi Z."/>
            <person name="Ke H.-M."/>
            <person name="Monk M."/>
            <person name="Kocsube S."/>
            <person name="Drula E."/>
            <person name="Lipzen A."/>
            <person name="Balint B."/>
            <person name="Henrissat B."/>
            <person name="Andreopoulos B."/>
            <person name="Martin F.M."/>
            <person name="Harder C.B."/>
            <person name="Rigling D."/>
            <person name="Ford K.L."/>
            <person name="Foster G.D."/>
            <person name="Pangilinan J."/>
            <person name="Papanicolaou A."/>
            <person name="Barry K."/>
            <person name="LaButti K."/>
            <person name="Viragh M."/>
            <person name="Koriabine M."/>
            <person name="Yan M."/>
            <person name="Riley R."/>
            <person name="Champramary S."/>
            <person name="Plett K.L."/>
            <person name="Tsai I.J."/>
            <person name="Slot J."/>
            <person name="Sipos G."/>
            <person name="Plett J."/>
            <person name="Nagy L.G."/>
            <person name="Grigoriev I.V."/>
        </authorList>
    </citation>
    <scope>NUCLEOTIDE SEQUENCE</scope>
    <source>
        <strain evidence="2">FPL87.14</strain>
    </source>
</reference>
<feature type="compositionally biased region" description="Basic and acidic residues" evidence="1">
    <location>
        <begin position="1"/>
        <end position="10"/>
    </location>
</feature>
<protein>
    <submittedName>
        <fullName evidence="2">Uncharacterized protein</fullName>
    </submittedName>
</protein>
<dbReference type="AlphaFoldDB" id="A0AA39IEB6"/>
<evidence type="ECO:0000313" key="3">
    <source>
        <dbReference type="Proteomes" id="UP001175226"/>
    </source>
</evidence>
<proteinExistence type="predicted"/>
<gene>
    <name evidence="2" type="ORF">EV421DRAFT_1917745</name>
</gene>
<dbReference type="EMBL" id="JAUEPT010000689">
    <property type="protein sequence ID" value="KAK0421479.1"/>
    <property type="molecule type" value="Genomic_DNA"/>
</dbReference>
<dbReference type="Proteomes" id="UP001175226">
    <property type="component" value="Unassembled WGS sequence"/>
</dbReference>
<comment type="caution">
    <text evidence="2">The sequence shown here is derived from an EMBL/GenBank/DDBJ whole genome shotgun (WGS) entry which is preliminary data.</text>
</comment>
<evidence type="ECO:0000256" key="1">
    <source>
        <dbReference type="SAM" id="MobiDB-lite"/>
    </source>
</evidence>
<keyword evidence="3" id="KW-1185">Reference proteome</keyword>
<organism evidence="2 3">
    <name type="scientific">Armillaria borealis</name>
    <dbReference type="NCBI Taxonomy" id="47425"/>
    <lineage>
        <taxon>Eukaryota</taxon>
        <taxon>Fungi</taxon>
        <taxon>Dikarya</taxon>
        <taxon>Basidiomycota</taxon>
        <taxon>Agaricomycotina</taxon>
        <taxon>Agaricomycetes</taxon>
        <taxon>Agaricomycetidae</taxon>
        <taxon>Agaricales</taxon>
        <taxon>Marasmiineae</taxon>
        <taxon>Physalacriaceae</taxon>
        <taxon>Armillaria</taxon>
    </lineage>
</organism>
<feature type="compositionally biased region" description="Polar residues" evidence="1">
    <location>
        <begin position="13"/>
        <end position="23"/>
    </location>
</feature>
<evidence type="ECO:0000313" key="2">
    <source>
        <dbReference type="EMBL" id="KAK0421479.1"/>
    </source>
</evidence>
<name>A0AA39IEB6_9AGAR</name>
<accession>A0AA39IEB6</accession>
<sequence length="227" mass="25856">MHRDPEDVKVEANGSQGYTANTDVQGMSLRTGGLAPYSLPSTGPTRLVIDFSVPNPHLYDGPSDRLPPNWSNVWEDFPFCLDLFPLVNGRIFASLDIELHNHVSGEIYFIMYNERSEEAVIRIGTRYFVYHFETDMLLEFLHTYLTLDAFLDLATQWEGTLTQAYTLTPFVQIETDVTPDNYYEEVERWQEEVEKARAAHVLNEFSPIMSLISDASNTGQGLSYPAM</sequence>
<feature type="region of interest" description="Disordered" evidence="1">
    <location>
        <begin position="1"/>
        <end position="23"/>
    </location>
</feature>